<dbReference type="AlphaFoldDB" id="A0A0J7YLT1"/>
<dbReference type="OrthoDB" id="10683201at2759"/>
<accession>A0A0J7YLT1</accession>
<name>A0A0J7YLT1_BETVV</name>
<proteinExistence type="predicted"/>
<evidence type="ECO:0000313" key="2">
    <source>
        <dbReference type="EMBL" id="KMS64566.1"/>
    </source>
</evidence>
<keyword evidence="1" id="KW-0472">Membrane</keyword>
<feature type="non-terminal residue" evidence="2">
    <location>
        <position position="1"/>
    </location>
</feature>
<protein>
    <submittedName>
        <fullName evidence="2">Uncharacterized protein</fullName>
    </submittedName>
</protein>
<keyword evidence="3" id="KW-1185">Reference proteome</keyword>
<evidence type="ECO:0000256" key="1">
    <source>
        <dbReference type="SAM" id="Phobius"/>
    </source>
</evidence>
<keyword evidence="1" id="KW-1133">Transmembrane helix</keyword>
<dbReference type="Gramene" id="KMS64566">
    <property type="protein sequence ID" value="KMS64566"/>
    <property type="gene ID" value="BVRB_018990"/>
</dbReference>
<evidence type="ECO:0000313" key="3">
    <source>
        <dbReference type="Proteomes" id="UP000035740"/>
    </source>
</evidence>
<dbReference type="Proteomes" id="UP000035740">
    <property type="component" value="Unassembled WGS sequence"/>
</dbReference>
<gene>
    <name evidence="2" type="ORF">BVRB_018990</name>
</gene>
<dbReference type="EMBL" id="KQ128143">
    <property type="protein sequence ID" value="KMS64566.1"/>
    <property type="molecule type" value="Genomic_DNA"/>
</dbReference>
<keyword evidence="1" id="KW-0812">Transmembrane</keyword>
<sequence length="249" mass="28910">LCWLLKMKLEISKQVQVEFLKQCDCPIAITAKTDDVLDSYKTMLSACVEQHLATITHANRRRSFGSKRRLHSRVEDRDLLDAQTYIHSFLNALLSAYSELIIKAERDETRQWIENRIKSVEECLAEMVAQIQAEIGLDRASRVDNTASLEGVIIERFSQLEQRIFQVESPEAIRLKERRGQQFSSDIPSSQVLQTQVEKHDVQFCEKKQGCDCSRWLMLLLQLFTVLLLFEVLHFSFVPFPKTRQSFLS</sequence>
<organism evidence="2 3">
    <name type="scientific">Beta vulgaris subsp. vulgaris</name>
    <name type="common">Beet</name>
    <dbReference type="NCBI Taxonomy" id="3555"/>
    <lineage>
        <taxon>Eukaryota</taxon>
        <taxon>Viridiplantae</taxon>
        <taxon>Streptophyta</taxon>
        <taxon>Embryophyta</taxon>
        <taxon>Tracheophyta</taxon>
        <taxon>Spermatophyta</taxon>
        <taxon>Magnoliopsida</taxon>
        <taxon>eudicotyledons</taxon>
        <taxon>Gunneridae</taxon>
        <taxon>Pentapetalae</taxon>
        <taxon>Caryophyllales</taxon>
        <taxon>Chenopodiaceae</taxon>
        <taxon>Betoideae</taxon>
        <taxon>Beta</taxon>
    </lineage>
</organism>
<reference evidence="2 3" key="1">
    <citation type="journal article" date="2014" name="Nature">
        <title>The genome of the recently domesticated crop plant sugar beet (Beta vulgaris).</title>
        <authorList>
            <person name="Dohm J.C."/>
            <person name="Minoche A.E."/>
            <person name="Holtgrawe D."/>
            <person name="Capella-Gutierrez S."/>
            <person name="Zakrzewski F."/>
            <person name="Tafer H."/>
            <person name="Rupp O."/>
            <person name="Sorensen T.R."/>
            <person name="Stracke R."/>
            <person name="Reinhardt R."/>
            <person name="Goesmann A."/>
            <person name="Kraft T."/>
            <person name="Schulz B."/>
            <person name="Stadler P.F."/>
            <person name="Schmidt T."/>
            <person name="Gabaldon T."/>
            <person name="Lehrach H."/>
            <person name="Weisshaar B."/>
            <person name="Himmelbauer H."/>
        </authorList>
    </citation>
    <scope>NUCLEOTIDE SEQUENCE [LARGE SCALE GENOMIC DNA]</scope>
    <source>
        <tissue evidence="2">Taproot</tissue>
    </source>
</reference>
<feature type="transmembrane region" description="Helical" evidence="1">
    <location>
        <begin position="216"/>
        <end position="240"/>
    </location>
</feature>